<dbReference type="RefSeq" id="WP_074885878.1">
    <property type="nucleotide sequence ID" value="NZ_FOXO01000007.1"/>
</dbReference>
<dbReference type="Proteomes" id="UP000182624">
    <property type="component" value="Unassembled WGS sequence"/>
</dbReference>
<protein>
    <submittedName>
        <fullName evidence="1">Uncharacterized protein</fullName>
    </submittedName>
</protein>
<sequence length="128" mass="14882">MLKTWGIRKSDLRAASKDNMKKQPYKLENIFDLIIRINGLDGEQLYPEEMRGENGDVFVLSNPDRLYGGRLLYDIDKLSELADKLGKCFYIIPSSIHELILIRSKLDLELDFIRQMVHEVNRTTVVPE</sequence>
<dbReference type="Pfam" id="PF18941">
    <property type="entry name" value="DUF5688"/>
    <property type="match status" value="1"/>
</dbReference>
<proteinExistence type="predicted"/>
<dbReference type="EMBL" id="FOXO01000007">
    <property type="protein sequence ID" value="SFP74730.1"/>
    <property type="molecule type" value="Genomic_DNA"/>
</dbReference>
<dbReference type="AlphaFoldDB" id="A0A1I5SVD8"/>
<organism evidence="1 2">
    <name type="scientific">Butyrivibrio proteoclasticus</name>
    <dbReference type="NCBI Taxonomy" id="43305"/>
    <lineage>
        <taxon>Bacteria</taxon>
        <taxon>Bacillati</taxon>
        <taxon>Bacillota</taxon>
        <taxon>Clostridia</taxon>
        <taxon>Lachnospirales</taxon>
        <taxon>Lachnospiraceae</taxon>
        <taxon>Butyrivibrio</taxon>
    </lineage>
</organism>
<reference evidence="2" key="1">
    <citation type="submission" date="2016-10" db="EMBL/GenBank/DDBJ databases">
        <authorList>
            <person name="Varghese N."/>
            <person name="Submissions S."/>
        </authorList>
    </citation>
    <scope>NUCLEOTIDE SEQUENCE [LARGE SCALE GENOMIC DNA]</scope>
    <source>
        <strain evidence="2">P18</strain>
    </source>
</reference>
<evidence type="ECO:0000313" key="1">
    <source>
        <dbReference type="EMBL" id="SFP74730.1"/>
    </source>
</evidence>
<name>A0A1I5SVD8_9FIRM</name>
<evidence type="ECO:0000313" key="2">
    <source>
        <dbReference type="Proteomes" id="UP000182624"/>
    </source>
</evidence>
<dbReference type="InterPro" id="IPR043743">
    <property type="entry name" value="DUF5688"/>
</dbReference>
<accession>A0A1I5SVD8</accession>
<gene>
    <name evidence="1" type="ORF">SAMN04487928_10783</name>
</gene>
<dbReference type="OrthoDB" id="2002935at2"/>
<keyword evidence="2" id="KW-1185">Reference proteome</keyword>